<keyword evidence="12" id="KW-0256">Endoplasmic reticulum</keyword>
<keyword evidence="11" id="KW-0552">Olfaction</keyword>
<evidence type="ECO:0000256" key="7">
    <source>
        <dbReference type="ARBA" id="ARBA00022606"/>
    </source>
</evidence>
<evidence type="ECO:0000256" key="11">
    <source>
        <dbReference type="ARBA" id="ARBA00022725"/>
    </source>
</evidence>
<keyword evidence="8 21" id="KW-0349">Heme</keyword>
<evidence type="ECO:0000256" key="6">
    <source>
        <dbReference type="ARBA" id="ARBA00010617"/>
    </source>
</evidence>
<keyword evidence="10 21" id="KW-0479">Metal-binding</keyword>
<dbReference type="AlphaFoldDB" id="A0A6L2PVI7"/>
<dbReference type="OrthoDB" id="8185860at2759"/>
<dbReference type="Pfam" id="PF00067">
    <property type="entry name" value="p450"/>
    <property type="match status" value="1"/>
</dbReference>
<evidence type="ECO:0000256" key="10">
    <source>
        <dbReference type="ARBA" id="ARBA00022723"/>
    </source>
</evidence>
<dbReference type="GO" id="GO:0016705">
    <property type="term" value="F:oxidoreductase activity, acting on paired donors, with incorporation or reduction of molecular oxygen"/>
    <property type="evidence" value="ECO:0007669"/>
    <property type="project" value="InterPro"/>
</dbReference>
<dbReference type="GO" id="GO:0004497">
    <property type="term" value="F:monooxygenase activity"/>
    <property type="evidence" value="ECO:0007669"/>
    <property type="project" value="UniProtKB-KW"/>
</dbReference>
<evidence type="ECO:0000256" key="15">
    <source>
        <dbReference type="ARBA" id="ARBA00023002"/>
    </source>
</evidence>
<dbReference type="InterPro" id="IPR002403">
    <property type="entry name" value="Cyt_P450_E_grp-IV"/>
</dbReference>
<comment type="caution">
    <text evidence="22">The sequence shown here is derived from an EMBL/GenBank/DDBJ whole genome shotgun (WGS) entry which is preliminary data.</text>
</comment>
<evidence type="ECO:0000256" key="2">
    <source>
        <dbReference type="ARBA" id="ARBA00003690"/>
    </source>
</evidence>
<dbReference type="PRINTS" id="PR00385">
    <property type="entry name" value="P450"/>
</dbReference>
<comment type="similarity">
    <text evidence="6">Belongs to the cytochrome P450 family.</text>
</comment>
<name>A0A6L2PVI7_COPFO</name>
<dbReference type="PRINTS" id="PR00465">
    <property type="entry name" value="EP450IV"/>
</dbReference>
<dbReference type="Pfam" id="PF02949">
    <property type="entry name" value="7tm_6"/>
    <property type="match status" value="2"/>
</dbReference>
<evidence type="ECO:0000256" key="19">
    <source>
        <dbReference type="ARBA" id="ARBA00023170"/>
    </source>
</evidence>
<evidence type="ECO:0000256" key="16">
    <source>
        <dbReference type="ARBA" id="ARBA00023004"/>
    </source>
</evidence>
<dbReference type="PANTHER" id="PTHR24291">
    <property type="entry name" value="CYTOCHROME P450 FAMILY 4"/>
    <property type="match status" value="1"/>
</dbReference>
<keyword evidence="14" id="KW-1133">Transmembrane helix</keyword>
<proteinExistence type="inferred from homology"/>
<dbReference type="InterPro" id="IPR004117">
    <property type="entry name" value="7tm6_olfct_rcpt"/>
</dbReference>
<gene>
    <name evidence="22" type="ORF">Cfor_03144</name>
</gene>
<evidence type="ECO:0000256" key="4">
    <source>
        <dbReference type="ARBA" id="ARBA00004174"/>
    </source>
</evidence>
<feature type="binding site" description="axial binding residue" evidence="21">
    <location>
        <position position="138"/>
    </location>
    <ligand>
        <name>heme</name>
        <dbReference type="ChEBI" id="CHEBI:30413"/>
    </ligand>
    <ligandPart>
        <name>Fe</name>
        <dbReference type="ChEBI" id="CHEBI:18248"/>
    </ligandPart>
</feature>
<dbReference type="GO" id="GO:0007165">
    <property type="term" value="P:signal transduction"/>
    <property type="evidence" value="ECO:0007669"/>
    <property type="project" value="UniProtKB-KW"/>
</dbReference>
<dbReference type="GO" id="GO:0005506">
    <property type="term" value="F:iron ion binding"/>
    <property type="evidence" value="ECO:0007669"/>
    <property type="project" value="InterPro"/>
</dbReference>
<evidence type="ECO:0000256" key="1">
    <source>
        <dbReference type="ARBA" id="ARBA00001971"/>
    </source>
</evidence>
<dbReference type="GO" id="GO:0005549">
    <property type="term" value="F:odorant binding"/>
    <property type="evidence" value="ECO:0007669"/>
    <property type="project" value="InterPro"/>
</dbReference>
<evidence type="ECO:0000256" key="18">
    <source>
        <dbReference type="ARBA" id="ARBA00023136"/>
    </source>
</evidence>
<evidence type="ECO:0000256" key="20">
    <source>
        <dbReference type="ARBA" id="ARBA00023224"/>
    </source>
</evidence>
<sequence>GHDTTTSALSFSCWCLAEHQDVQEKVMLELREIFGDSTRDATFRDLQEMKYLEQVIKETLRLYPSVPVFGRVVKEDVQVGDYVIPAGTNVGFSPYMLHRSPEYFPEPEKFDPDRFLPQNCRGRHPYCYIPFSAGPRICLEHNFTSFECVISKAYRIGHGRDAACDVEALLGYQTSKDLPYVPIVTMQLPEDLRKQGALELILKLAHCGGILLDASVMNSACRALLCNLSKAVTVSCIIIVSVGFIVECYITRDNLEELAESIGLLITQTKNSVKLISLFVRRHEVLEIIRNARDNFFIHEKELLPEERSLISRYLRRAKRYAFIFWVQWALCLMSESASKRTGTDSVREMPIKMWIPFDTTHSPYYELGYAYNVVSCIIVSWNVALTDTLFFAVVIYTTAQFELLGHSLRTRGQDCKGIRHESGICRTSILGQIRVVDPMACSSSNSRTGGWSFEVCGRRPTQVWRHYRFYIRNTLHYRSLQPLTATLVGTDCPQVEQFTVLRREAMTLRIISVWSKLSLDMACRRELRECAAALERAADSVRVCKQMLTAEPRRCTETDEMATATWRAVCGTIKRSSMCCVYIYFRRNVDLLNSVLSPIECAEVLSASALFAFAGFQIAVGPDPVHLPRQISFLAFVVLELGLHCWFADRLTAQSAAVCWDAYSSQWFQEPTSVQRSLSVVMVRAQRPVKLTVGPFSTLSLELFGSYEFQLCTSFKPGALDSFLDSLTIRRLSRPTI</sequence>
<dbReference type="GO" id="GO:0005789">
    <property type="term" value="C:endoplasmic reticulum membrane"/>
    <property type="evidence" value="ECO:0007669"/>
    <property type="project" value="UniProtKB-SubCell"/>
</dbReference>
<keyword evidence="13" id="KW-0492">Microsome</keyword>
<keyword evidence="9" id="KW-0812">Transmembrane</keyword>
<keyword evidence="7" id="KW-0716">Sensory transduction</keyword>
<keyword evidence="19" id="KW-0675">Receptor</keyword>
<dbReference type="GO" id="GO:0020037">
    <property type="term" value="F:heme binding"/>
    <property type="evidence" value="ECO:0007669"/>
    <property type="project" value="InterPro"/>
</dbReference>
<keyword evidence="15" id="KW-0560">Oxidoreductase</keyword>
<dbReference type="InParanoid" id="A0A6L2PVI7"/>
<evidence type="ECO:0000256" key="8">
    <source>
        <dbReference type="ARBA" id="ARBA00022617"/>
    </source>
</evidence>
<protein>
    <recommendedName>
        <fullName evidence="24">Odorant receptor</fullName>
    </recommendedName>
</protein>
<evidence type="ECO:0000256" key="5">
    <source>
        <dbReference type="ARBA" id="ARBA00004406"/>
    </source>
</evidence>
<comment type="subcellular location">
    <subcellularLocation>
        <location evidence="5">Endoplasmic reticulum membrane</location>
        <topology evidence="5">Peripheral membrane protein</topology>
    </subcellularLocation>
    <subcellularLocation>
        <location evidence="3">Membrane</location>
        <topology evidence="3">Multi-pass membrane protein</topology>
    </subcellularLocation>
    <subcellularLocation>
        <location evidence="4">Microsome membrane</location>
        <topology evidence="4">Peripheral membrane protein</topology>
    </subcellularLocation>
</comment>
<evidence type="ECO:0000313" key="23">
    <source>
        <dbReference type="Proteomes" id="UP000502823"/>
    </source>
</evidence>
<keyword evidence="18" id="KW-0472">Membrane</keyword>
<comment type="cofactor">
    <cofactor evidence="1 21">
        <name>heme</name>
        <dbReference type="ChEBI" id="CHEBI:30413"/>
    </cofactor>
</comment>
<keyword evidence="16 21" id="KW-0408">Iron</keyword>
<dbReference type="InterPro" id="IPR036396">
    <property type="entry name" value="Cyt_P450_sf"/>
</dbReference>
<dbReference type="PANTHER" id="PTHR24291:SF189">
    <property type="entry name" value="CYTOCHROME P450 4C3-RELATED"/>
    <property type="match status" value="1"/>
</dbReference>
<accession>A0A6L2PVI7</accession>
<evidence type="ECO:0000256" key="3">
    <source>
        <dbReference type="ARBA" id="ARBA00004141"/>
    </source>
</evidence>
<evidence type="ECO:0000256" key="9">
    <source>
        <dbReference type="ARBA" id="ARBA00022692"/>
    </source>
</evidence>
<keyword evidence="17" id="KW-0503">Monooxygenase</keyword>
<keyword evidence="23" id="KW-1185">Reference proteome</keyword>
<keyword evidence="20" id="KW-0807">Transducer</keyword>
<evidence type="ECO:0000256" key="14">
    <source>
        <dbReference type="ARBA" id="ARBA00022989"/>
    </source>
</evidence>
<comment type="function">
    <text evidence="2">May be involved in the metabolism of insect hormones and in the breakdown of synthetic insecticides.</text>
</comment>
<evidence type="ECO:0008006" key="24">
    <source>
        <dbReference type="Google" id="ProtNLM"/>
    </source>
</evidence>
<dbReference type="SUPFAM" id="SSF48264">
    <property type="entry name" value="Cytochrome P450"/>
    <property type="match status" value="1"/>
</dbReference>
<dbReference type="Gene3D" id="1.10.630.10">
    <property type="entry name" value="Cytochrome P450"/>
    <property type="match status" value="1"/>
</dbReference>
<dbReference type="GO" id="GO:0004984">
    <property type="term" value="F:olfactory receptor activity"/>
    <property type="evidence" value="ECO:0007669"/>
    <property type="project" value="InterPro"/>
</dbReference>
<dbReference type="InterPro" id="IPR050196">
    <property type="entry name" value="Cytochrome_P450_Monoox"/>
</dbReference>
<evidence type="ECO:0000313" key="22">
    <source>
        <dbReference type="EMBL" id="GFG36204.1"/>
    </source>
</evidence>
<evidence type="ECO:0000256" key="13">
    <source>
        <dbReference type="ARBA" id="ARBA00022848"/>
    </source>
</evidence>
<evidence type="ECO:0000256" key="12">
    <source>
        <dbReference type="ARBA" id="ARBA00022824"/>
    </source>
</evidence>
<reference evidence="23" key="1">
    <citation type="submission" date="2020-01" db="EMBL/GenBank/DDBJ databases">
        <title>Draft genome sequence of the Termite Coptotermes fromosanus.</title>
        <authorList>
            <person name="Itakura S."/>
            <person name="Yosikawa Y."/>
            <person name="Umezawa K."/>
        </authorList>
    </citation>
    <scope>NUCLEOTIDE SEQUENCE [LARGE SCALE GENOMIC DNA]</scope>
</reference>
<dbReference type="Proteomes" id="UP000502823">
    <property type="component" value="Unassembled WGS sequence"/>
</dbReference>
<evidence type="ECO:0000256" key="17">
    <source>
        <dbReference type="ARBA" id="ARBA00023033"/>
    </source>
</evidence>
<evidence type="ECO:0000256" key="21">
    <source>
        <dbReference type="PIRSR" id="PIRSR602403-1"/>
    </source>
</evidence>
<organism evidence="22 23">
    <name type="scientific">Coptotermes formosanus</name>
    <name type="common">Formosan subterranean termite</name>
    <dbReference type="NCBI Taxonomy" id="36987"/>
    <lineage>
        <taxon>Eukaryota</taxon>
        <taxon>Metazoa</taxon>
        <taxon>Ecdysozoa</taxon>
        <taxon>Arthropoda</taxon>
        <taxon>Hexapoda</taxon>
        <taxon>Insecta</taxon>
        <taxon>Pterygota</taxon>
        <taxon>Neoptera</taxon>
        <taxon>Polyneoptera</taxon>
        <taxon>Dictyoptera</taxon>
        <taxon>Blattodea</taxon>
        <taxon>Blattoidea</taxon>
        <taxon>Termitoidae</taxon>
        <taxon>Rhinotermitidae</taxon>
        <taxon>Coptotermes</taxon>
    </lineage>
</organism>
<dbReference type="InterPro" id="IPR001128">
    <property type="entry name" value="Cyt_P450"/>
</dbReference>
<feature type="non-terminal residue" evidence="22">
    <location>
        <position position="1"/>
    </location>
</feature>
<dbReference type="EMBL" id="BLKM01000615">
    <property type="protein sequence ID" value="GFG36204.1"/>
    <property type="molecule type" value="Genomic_DNA"/>
</dbReference>